<dbReference type="InterPro" id="IPR045339">
    <property type="entry name" value="DUF6534"/>
</dbReference>
<evidence type="ECO:0000256" key="1">
    <source>
        <dbReference type="SAM" id="Phobius"/>
    </source>
</evidence>
<dbReference type="Proteomes" id="UP001063166">
    <property type="component" value="Unassembled WGS sequence"/>
</dbReference>
<feature type="transmembrane region" description="Helical" evidence="1">
    <location>
        <begin position="52"/>
        <end position="75"/>
    </location>
</feature>
<feature type="transmembrane region" description="Helical" evidence="1">
    <location>
        <begin position="151"/>
        <end position="175"/>
    </location>
</feature>
<dbReference type="Pfam" id="PF20152">
    <property type="entry name" value="DUF6534"/>
    <property type="match status" value="1"/>
</dbReference>
<name>A0A9P3PCX0_LYOSH</name>
<accession>A0A9P3PCX0</accession>
<dbReference type="AlphaFoldDB" id="A0A9P3PCX0"/>
<keyword evidence="1" id="KW-0812">Transmembrane</keyword>
<organism evidence="3 4">
    <name type="scientific">Lyophyllum shimeji</name>
    <name type="common">Hon-shimeji</name>
    <name type="synonym">Tricholoma shimeji</name>
    <dbReference type="NCBI Taxonomy" id="47721"/>
    <lineage>
        <taxon>Eukaryota</taxon>
        <taxon>Fungi</taxon>
        <taxon>Dikarya</taxon>
        <taxon>Basidiomycota</taxon>
        <taxon>Agaricomycotina</taxon>
        <taxon>Agaricomycetes</taxon>
        <taxon>Agaricomycetidae</taxon>
        <taxon>Agaricales</taxon>
        <taxon>Tricholomatineae</taxon>
        <taxon>Lyophyllaceae</taxon>
        <taxon>Lyophyllum</taxon>
    </lineage>
</organism>
<keyword evidence="1" id="KW-1133">Transmembrane helix</keyword>
<gene>
    <name evidence="3" type="ORF">LshimejAT787_0100340</name>
</gene>
<reference evidence="3" key="1">
    <citation type="submission" date="2022-07" db="EMBL/GenBank/DDBJ databases">
        <title>The genome of Lyophyllum shimeji provides insight into the initial evolution of ectomycorrhizal fungal genome.</title>
        <authorList>
            <person name="Kobayashi Y."/>
            <person name="Shibata T."/>
            <person name="Hirakawa H."/>
            <person name="Shigenobu S."/>
            <person name="Nishiyama T."/>
            <person name="Yamada A."/>
            <person name="Hasebe M."/>
            <person name="Kawaguchi M."/>
        </authorList>
    </citation>
    <scope>NUCLEOTIDE SEQUENCE</scope>
    <source>
        <strain evidence="3">AT787</strain>
    </source>
</reference>
<sequence>MNEVVYEFNARSYANLRSMEVALAISIILFGILLTQVSNYCQHIDNRWFLKFLVTIISVLELFHTFTITHAIYWLTVTMAARPDPGPNSYPLSIGVVLETLITALVQSRRAFSPIASTGFRTRSTSASLAESYLDVPRQTDAFVLTDNYDWSITLAISVGAFVDVLVAGSLCYYIKRLTPRWPSQSMGALVDRLVTGTIQTGLITSFPDVSTITHATQFHTAGRTEIWFAVYTVLAKLYSNSFLASLNVRQRPDQDETAPSSLVFTNHLRPEATKNSPRVQRHTCSKSLPIPQATLIL</sequence>
<keyword evidence="1" id="KW-0472">Membrane</keyword>
<proteinExistence type="predicted"/>
<dbReference type="EMBL" id="BRPK01000001">
    <property type="protein sequence ID" value="GLB33149.1"/>
    <property type="molecule type" value="Genomic_DNA"/>
</dbReference>
<keyword evidence="4" id="KW-1185">Reference proteome</keyword>
<protein>
    <recommendedName>
        <fullName evidence="2">DUF6534 domain-containing protein</fullName>
    </recommendedName>
</protein>
<comment type="caution">
    <text evidence="3">The sequence shown here is derived from an EMBL/GenBank/DDBJ whole genome shotgun (WGS) entry which is preliminary data.</text>
</comment>
<evidence type="ECO:0000313" key="4">
    <source>
        <dbReference type="Proteomes" id="UP001063166"/>
    </source>
</evidence>
<dbReference type="OrthoDB" id="2929525at2759"/>
<evidence type="ECO:0000313" key="3">
    <source>
        <dbReference type="EMBL" id="GLB33149.1"/>
    </source>
</evidence>
<feature type="domain" description="DUF6534" evidence="2">
    <location>
        <begin position="161"/>
        <end position="252"/>
    </location>
</feature>
<evidence type="ECO:0000259" key="2">
    <source>
        <dbReference type="Pfam" id="PF20152"/>
    </source>
</evidence>
<feature type="transmembrane region" description="Helical" evidence="1">
    <location>
        <begin position="21"/>
        <end position="40"/>
    </location>
</feature>